<evidence type="ECO:0000313" key="9">
    <source>
        <dbReference type="Proteomes" id="UP000231932"/>
    </source>
</evidence>
<reference evidence="9" key="1">
    <citation type="submission" date="2017-11" db="EMBL/GenBank/DDBJ databases">
        <title>Complete Genome Sequence of Kyrpidia sp. Strain EA-1, a thermophilic, hydrogen-oxidizing Bacterium, isolated from the Azores.</title>
        <authorList>
            <person name="Reiner J.E."/>
            <person name="Lapp C.J."/>
            <person name="Bunk B."/>
            <person name="Gescher J."/>
        </authorList>
    </citation>
    <scope>NUCLEOTIDE SEQUENCE [LARGE SCALE GENOMIC DNA]</scope>
    <source>
        <strain evidence="9">EA-1</strain>
    </source>
</reference>
<feature type="region of interest" description="Disordered" evidence="6">
    <location>
        <begin position="1"/>
        <end position="34"/>
    </location>
</feature>
<dbReference type="PANTHER" id="PTHR34653">
    <property type="match status" value="1"/>
</dbReference>
<reference evidence="8 10" key="3">
    <citation type="submission" date="2020-04" db="EMBL/GenBank/DDBJ databases">
        <authorList>
            <person name="Hogendoorn C."/>
        </authorList>
    </citation>
    <scope>NUCLEOTIDE SEQUENCE [LARGE SCALE GENOMIC DNA]</scope>
    <source>
        <strain evidence="8">COOX1</strain>
    </source>
</reference>
<reference evidence="7" key="2">
    <citation type="journal article" date="2018" name="Genome Announc.">
        <title>Complete Genome Sequence of Kyrpidia sp. Strain EA-1, a Thermophilic Knallgas Bacterium, Isolated from the Azores.</title>
        <authorList>
            <person name="Reiner J.E."/>
            <person name="Lapp C.J."/>
            <person name="Bunk B."/>
            <person name="Sproer C."/>
            <person name="Overmann J."/>
            <person name="Gescher J."/>
        </authorList>
    </citation>
    <scope>NUCLEOTIDE SEQUENCE</scope>
    <source>
        <strain evidence="7">EA-1</strain>
    </source>
</reference>
<protein>
    <recommendedName>
        <fullName evidence="4 5">Flagellar hook-basal body complex protein FliE</fullName>
    </recommendedName>
</protein>
<dbReference type="EMBL" id="LR792683">
    <property type="protein sequence ID" value="CAB3393450.1"/>
    <property type="molecule type" value="Genomic_DNA"/>
</dbReference>
<comment type="subcellular location">
    <subcellularLocation>
        <location evidence="1 4">Bacterial flagellum basal body</location>
    </subcellularLocation>
</comment>
<evidence type="ECO:0000256" key="1">
    <source>
        <dbReference type="ARBA" id="ARBA00004117"/>
    </source>
</evidence>
<evidence type="ECO:0000256" key="6">
    <source>
        <dbReference type="SAM" id="MobiDB-lite"/>
    </source>
</evidence>
<evidence type="ECO:0000256" key="5">
    <source>
        <dbReference type="NCBIfam" id="TIGR00205"/>
    </source>
</evidence>
<dbReference type="NCBIfam" id="TIGR00205">
    <property type="entry name" value="fliE"/>
    <property type="match status" value="1"/>
</dbReference>
<dbReference type="InterPro" id="IPR001624">
    <property type="entry name" value="FliE"/>
</dbReference>
<evidence type="ECO:0000313" key="10">
    <source>
        <dbReference type="Proteomes" id="UP000502196"/>
    </source>
</evidence>
<gene>
    <name evidence="4 8" type="primary">fliE</name>
    <name evidence="8" type="ORF">COOX1_1915</name>
    <name evidence="7" type="ORF">CVV65_08920</name>
</gene>
<evidence type="ECO:0000256" key="4">
    <source>
        <dbReference type="HAMAP-Rule" id="MF_00724"/>
    </source>
</evidence>
<comment type="similarity">
    <text evidence="2 4">Belongs to the FliE family.</text>
</comment>
<sequence>MVTPANAIGSVSAALPPATSSTPQPSSPSGGFGELFGRALDQVDALQQRADQIVAQFVAGQGPDVHDVMIAAQQAYLALQTVVQIRDRALAAYQDIMRMQI</sequence>
<dbReference type="HAMAP" id="MF_00724">
    <property type="entry name" value="FliE"/>
    <property type="match status" value="1"/>
</dbReference>
<name>A0A2K8N6P8_9BACL</name>
<proteinExistence type="inferred from homology"/>
<dbReference type="Proteomes" id="UP000231932">
    <property type="component" value="Chromosome"/>
</dbReference>
<dbReference type="GO" id="GO:0005198">
    <property type="term" value="F:structural molecule activity"/>
    <property type="evidence" value="ECO:0007669"/>
    <property type="project" value="UniProtKB-UniRule"/>
</dbReference>
<dbReference type="PANTHER" id="PTHR34653:SF1">
    <property type="entry name" value="FLAGELLAR HOOK-BASAL BODY COMPLEX PROTEIN FLIE"/>
    <property type="match status" value="1"/>
</dbReference>
<dbReference type="GO" id="GO:0009425">
    <property type="term" value="C:bacterial-type flagellum basal body"/>
    <property type="evidence" value="ECO:0007669"/>
    <property type="project" value="UniProtKB-SubCell"/>
</dbReference>
<evidence type="ECO:0000313" key="8">
    <source>
        <dbReference type="EMBL" id="CAB3393450.1"/>
    </source>
</evidence>
<feature type="compositionally biased region" description="Low complexity" evidence="6">
    <location>
        <begin position="10"/>
        <end position="29"/>
    </location>
</feature>
<dbReference type="EMBL" id="CP024955">
    <property type="protein sequence ID" value="ATY85029.1"/>
    <property type="molecule type" value="Genomic_DNA"/>
</dbReference>
<dbReference type="GO" id="GO:0071973">
    <property type="term" value="P:bacterial-type flagellum-dependent cell motility"/>
    <property type="evidence" value="ECO:0007669"/>
    <property type="project" value="InterPro"/>
</dbReference>
<evidence type="ECO:0000256" key="2">
    <source>
        <dbReference type="ARBA" id="ARBA00009272"/>
    </source>
</evidence>
<accession>A0A2K8N6P8</accession>
<keyword evidence="9" id="KW-1185">Reference proteome</keyword>
<dbReference type="RefSeq" id="WP_100667827.1">
    <property type="nucleotide sequence ID" value="NZ_CP024955.1"/>
</dbReference>
<evidence type="ECO:0000256" key="3">
    <source>
        <dbReference type="ARBA" id="ARBA00023143"/>
    </source>
</evidence>
<dbReference type="GO" id="GO:0003774">
    <property type="term" value="F:cytoskeletal motor activity"/>
    <property type="evidence" value="ECO:0007669"/>
    <property type="project" value="InterPro"/>
</dbReference>
<dbReference type="PRINTS" id="PR01006">
    <property type="entry name" value="FLGHOOKFLIE"/>
</dbReference>
<keyword evidence="3 4" id="KW-0975">Bacterial flagellum</keyword>
<evidence type="ECO:0000313" key="7">
    <source>
        <dbReference type="EMBL" id="ATY85029.1"/>
    </source>
</evidence>
<dbReference type="OrthoDB" id="9812413at2"/>
<dbReference type="Proteomes" id="UP000502196">
    <property type="component" value="Chromosome"/>
</dbReference>
<dbReference type="KEGG" id="kyr:CVV65_08920"/>
<keyword evidence="7" id="KW-0282">Flagellum</keyword>
<keyword evidence="7" id="KW-0966">Cell projection</keyword>
<keyword evidence="7" id="KW-0969">Cilium</keyword>
<organism evidence="7 9">
    <name type="scientific">Kyrpidia spormannii</name>
    <dbReference type="NCBI Taxonomy" id="2055160"/>
    <lineage>
        <taxon>Bacteria</taxon>
        <taxon>Bacillati</taxon>
        <taxon>Bacillota</taxon>
        <taxon>Bacilli</taxon>
        <taxon>Bacillales</taxon>
        <taxon>Alicyclobacillaceae</taxon>
        <taxon>Kyrpidia</taxon>
    </lineage>
</organism>
<dbReference type="Pfam" id="PF02049">
    <property type="entry name" value="FliE"/>
    <property type="match status" value="1"/>
</dbReference>
<dbReference type="AlphaFoldDB" id="A0A2K8N6P8"/>